<proteinExistence type="inferred from homology"/>
<dbReference type="Proteomes" id="UP000008881">
    <property type="component" value="Chromosome"/>
</dbReference>
<dbReference type="GeneID" id="93313631"/>
<dbReference type="HOGENOM" id="CLU_058605_2_0_6"/>
<dbReference type="GO" id="GO:0015099">
    <property type="term" value="F:nickel cation transmembrane transporter activity"/>
    <property type="evidence" value="ECO:0007669"/>
    <property type="project" value="UniProtKB-UniRule"/>
</dbReference>
<feature type="transmembrane region" description="Helical" evidence="14">
    <location>
        <begin position="52"/>
        <end position="77"/>
    </location>
</feature>
<evidence type="ECO:0000256" key="4">
    <source>
        <dbReference type="ARBA" id="ARBA00022426"/>
    </source>
</evidence>
<comment type="function">
    <text evidence="1">Efflux system for nickel and cobalt.</text>
</comment>
<feature type="transmembrane region" description="Helical" evidence="14">
    <location>
        <begin position="296"/>
        <end position="324"/>
    </location>
</feature>
<dbReference type="InterPro" id="IPR051224">
    <property type="entry name" value="NiCoT_RcnA"/>
</dbReference>
<keyword evidence="7" id="KW-0533">Nickel</keyword>
<accession>A0A0H3FLZ3</accession>
<evidence type="ECO:0000256" key="1">
    <source>
        <dbReference type="ARBA" id="ARBA00002510"/>
    </source>
</evidence>
<dbReference type="RefSeq" id="WP_015703366.1">
    <property type="nucleotide sequence ID" value="NC_015663.1"/>
</dbReference>
<dbReference type="NCBIfam" id="NF007454">
    <property type="entry name" value="PRK10019.1"/>
    <property type="match status" value="2"/>
</dbReference>
<evidence type="ECO:0000256" key="13">
    <source>
        <dbReference type="ARBA" id="ARBA00023285"/>
    </source>
</evidence>
<dbReference type="GO" id="GO:0006824">
    <property type="term" value="P:cobalt ion transport"/>
    <property type="evidence" value="ECO:0007669"/>
    <property type="project" value="UniProtKB-KW"/>
</dbReference>
<protein>
    <recommendedName>
        <fullName evidence="14">Nickel/cobalt efflux system</fullName>
    </recommendedName>
</protein>
<evidence type="ECO:0000256" key="5">
    <source>
        <dbReference type="ARBA" id="ARBA00022448"/>
    </source>
</evidence>
<evidence type="ECO:0000256" key="14">
    <source>
        <dbReference type="RuleBase" id="RU362101"/>
    </source>
</evidence>
<keyword evidence="4" id="KW-0171">Cobalt transport</keyword>
<evidence type="ECO:0000256" key="6">
    <source>
        <dbReference type="ARBA" id="ARBA00022475"/>
    </source>
</evidence>
<gene>
    <name evidence="15" type="ordered locus">EAE_02500</name>
</gene>
<dbReference type="KEGG" id="eae:EAE_02500"/>
<evidence type="ECO:0000256" key="12">
    <source>
        <dbReference type="ARBA" id="ARBA00023136"/>
    </source>
</evidence>
<comment type="subcellular location">
    <subcellularLocation>
        <location evidence="2 14">Cell membrane</location>
        <topology evidence="2 14">Multi-pass membrane protein</topology>
    </subcellularLocation>
</comment>
<organism evidence="15 16">
    <name type="scientific">Klebsiella aerogenes (strain ATCC 13048 / DSM 30053 / CCUG 1429 / JCM 1235 / KCTC 2190 / NBRC 13534 / NCIMB 10102 / NCTC 10006 / CDC 819-56)</name>
    <name type="common">Enterobacter aerogenes</name>
    <dbReference type="NCBI Taxonomy" id="1028307"/>
    <lineage>
        <taxon>Bacteria</taxon>
        <taxon>Pseudomonadati</taxon>
        <taxon>Pseudomonadota</taxon>
        <taxon>Gammaproteobacteria</taxon>
        <taxon>Enterobacterales</taxon>
        <taxon>Enterobacteriaceae</taxon>
        <taxon>Klebsiella/Raoultella group</taxon>
        <taxon>Klebsiella</taxon>
    </lineage>
</organism>
<sequence length="368" mass="40802">MNEFLPLLQQGNAWFFIPSAILLGALHGLEPGHSKTMMAAFIIAIKGTVRQAVMLGLAATLSHTAIVWLIAFGGMYFSQKFTAEAAEPWLQLVSAFIILGTAIWMFWRTWRGERNWLQAMQDRDAHHHDDETQIVDTGHGQIALSIFEEGEPPRWRIRTLSGNQWAAGDVSLATRRSGSSFAQMFSFVDKGDYLESAQTIPEPHDFNVRLTLGHQRHTHDYDLAFHEHHHHELDGLEEGSQAYQDAHERAHANDIQRRFDGREVTNWQILLFGLTGGLIPCPAAITVLLICIQLKALTLGATLVLSFSIGLALTLVTVGVGAAVSVRQVAKRWSGFNTLARRAPYFSSVLIGAVGIYMAIHGYLGVRG</sequence>
<feature type="transmembrane region" description="Helical" evidence="14">
    <location>
        <begin position="267"/>
        <end position="290"/>
    </location>
</feature>
<dbReference type="OrthoDB" id="271709at2"/>
<evidence type="ECO:0000256" key="2">
    <source>
        <dbReference type="ARBA" id="ARBA00004651"/>
    </source>
</evidence>
<dbReference type="GO" id="GO:0005886">
    <property type="term" value="C:plasma membrane"/>
    <property type="evidence" value="ECO:0007669"/>
    <property type="project" value="UniProtKB-SubCell"/>
</dbReference>
<dbReference type="InterPro" id="IPR011541">
    <property type="entry name" value="Ni/Co_transpt_high_affinity"/>
</dbReference>
<dbReference type="PATRIC" id="fig|1028307.3.peg.498"/>
<dbReference type="PANTHER" id="PTHR40659">
    <property type="entry name" value="NICKEL/COBALT EFFLUX SYSTEM RCNA"/>
    <property type="match status" value="1"/>
</dbReference>
<dbReference type="Pfam" id="PF03824">
    <property type="entry name" value="NicO"/>
    <property type="match status" value="2"/>
</dbReference>
<dbReference type="EMBL" id="CP002824">
    <property type="protein sequence ID" value="AEG95435.1"/>
    <property type="molecule type" value="Genomic_DNA"/>
</dbReference>
<keyword evidence="6" id="KW-1003">Cell membrane</keyword>
<dbReference type="AlphaFoldDB" id="A0A0H3FLZ3"/>
<evidence type="ECO:0000256" key="7">
    <source>
        <dbReference type="ARBA" id="ARBA00022596"/>
    </source>
</evidence>
<dbReference type="GO" id="GO:0032025">
    <property type="term" value="P:response to cobalt ion"/>
    <property type="evidence" value="ECO:0007669"/>
    <property type="project" value="TreeGrafter"/>
</dbReference>
<feature type="transmembrane region" description="Helical" evidence="14">
    <location>
        <begin position="89"/>
        <end position="107"/>
    </location>
</feature>
<reference evidence="15 16" key="1">
    <citation type="journal article" date="2012" name="J. Bacteriol.">
        <title>Complete genome sequence of Enterobacter aerogenes KCTC 2190.</title>
        <authorList>
            <person name="Shin S.H."/>
            <person name="Kim S."/>
            <person name="Kim J.Y."/>
            <person name="Lee S."/>
            <person name="Um Y."/>
            <person name="Oh M.K."/>
            <person name="Kim Y.R."/>
            <person name="Lee J."/>
            <person name="Yang K.S."/>
        </authorList>
    </citation>
    <scope>NUCLEOTIDE SEQUENCE [LARGE SCALE GENOMIC DNA]</scope>
    <source>
        <strain evidence="15 16">KCTC 2190</strain>
    </source>
</reference>
<evidence type="ECO:0000313" key="15">
    <source>
        <dbReference type="EMBL" id="AEG95435.1"/>
    </source>
</evidence>
<evidence type="ECO:0000256" key="8">
    <source>
        <dbReference type="ARBA" id="ARBA00022692"/>
    </source>
</evidence>
<evidence type="ECO:0000313" key="16">
    <source>
        <dbReference type="Proteomes" id="UP000008881"/>
    </source>
</evidence>
<dbReference type="GO" id="GO:0046583">
    <property type="term" value="F:monoatomic cation efflux transmembrane transporter activity"/>
    <property type="evidence" value="ECO:0007669"/>
    <property type="project" value="TreeGrafter"/>
</dbReference>
<keyword evidence="9 14" id="KW-1133">Transmembrane helix</keyword>
<dbReference type="eggNOG" id="COG2215">
    <property type="taxonomic scope" value="Bacteria"/>
</dbReference>
<keyword evidence="16" id="KW-1185">Reference proteome</keyword>
<evidence type="ECO:0000256" key="9">
    <source>
        <dbReference type="ARBA" id="ARBA00022989"/>
    </source>
</evidence>
<keyword evidence="12 14" id="KW-0472">Membrane</keyword>
<feature type="transmembrane region" description="Helical" evidence="14">
    <location>
        <begin position="345"/>
        <end position="364"/>
    </location>
</feature>
<keyword evidence="5 14" id="KW-0813">Transport</keyword>
<keyword evidence="11" id="KW-0921">Nickel transport</keyword>
<dbReference type="GO" id="GO:0010045">
    <property type="term" value="P:response to nickel cation"/>
    <property type="evidence" value="ECO:0007669"/>
    <property type="project" value="TreeGrafter"/>
</dbReference>
<name>A0A0H3FLZ3_KLEAK</name>
<evidence type="ECO:0000256" key="11">
    <source>
        <dbReference type="ARBA" id="ARBA00023112"/>
    </source>
</evidence>
<keyword evidence="10" id="KW-0406">Ion transport</keyword>
<keyword evidence="13" id="KW-0170">Cobalt</keyword>
<evidence type="ECO:0000256" key="10">
    <source>
        <dbReference type="ARBA" id="ARBA00023065"/>
    </source>
</evidence>
<dbReference type="PANTHER" id="PTHR40659:SF1">
    <property type="entry name" value="NICKEL_COBALT EFFLUX SYSTEM RCNA"/>
    <property type="match status" value="1"/>
</dbReference>
<comment type="similarity">
    <text evidence="3">Belongs to the NiCoT transporter (TC 2.A.52) family. RcnA subfamily.</text>
</comment>
<keyword evidence="8 14" id="KW-0812">Transmembrane</keyword>
<feature type="transmembrane region" description="Helical" evidence="14">
    <location>
        <begin position="12"/>
        <end position="31"/>
    </location>
</feature>
<evidence type="ECO:0000256" key="3">
    <source>
        <dbReference type="ARBA" id="ARBA00010428"/>
    </source>
</evidence>